<evidence type="ECO:0000313" key="2">
    <source>
        <dbReference type="Proteomes" id="UP000821845"/>
    </source>
</evidence>
<organism evidence="1 2">
    <name type="scientific">Hyalomma asiaticum</name>
    <name type="common">Tick</name>
    <dbReference type="NCBI Taxonomy" id="266040"/>
    <lineage>
        <taxon>Eukaryota</taxon>
        <taxon>Metazoa</taxon>
        <taxon>Ecdysozoa</taxon>
        <taxon>Arthropoda</taxon>
        <taxon>Chelicerata</taxon>
        <taxon>Arachnida</taxon>
        <taxon>Acari</taxon>
        <taxon>Parasitiformes</taxon>
        <taxon>Ixodida</taxon>
        <taxon>Ixodoidea</taxon>
        <taxon>Ixodidae</taxon>
        <taxon>Hyalomminae</taxon>
        <taxon>Hyalomma</taxon>
    </lineage>
</organism>
<comment type="caution">
    <text evidence="1">The sequence shown here is derived from an EMBL/GenBank/DDBJ whole genome shotgun (WGS) entry which is preliminary data.</text>
</comment>
<reference evidence="1" key="1">
    <citation type="submission" date="2020-05" db="EMBL/GenBank/DDBJ databases">
        <title>Large-scale comparative analyses of tick genomes elucidate their genetic diversity and vector capacities.</title>
        <authorList>
            <person name="Jia N."/>
            <person name="Wang J."/>
            <person name="Shi W."/>
            <person name="Du L."/>
            <person name="Sun Y."/>
            <person name="Zhan W."/>
            <person name="Jiang J."/>
            <person name="Wang Q."/>
            <person name="Zhang B."/>
            <person name="Ji P."/>
            <person name="Sakyi L.B."/>
            <person name="Cui X."/>
            <person name="Yuan T."/>
            <person name="Jiang B."/>
            <person name="Yang W."/>
            <person name="Lam T.T.-Y."/>
            <person name="Chang Q."/>
            <person name="Ding S."/>
            <person name="Wang X."/>
            <person name="Zhu J."/>
            <person name="Ruan X."/>
            <person name="Zhao L."/>
            <person name="Wei J."/>
            <person name="Que T."/>
            <person name="Du C."/>
            <person name="Cheng J."/>
            <person name="Dai P."/>
            <person name="Han X."/>
            <person name="Huang E."/>
            <person name="Gao Y."/>
            <person name="Liu J."/>
            <person name="Shao H."/>
            <person name="Ye R."/>
            <person name="Li L."/>
            <person name="Wei W."/>
            <person name="Wang X."/>
            <person name="Wang C."/>
            <person name="Yang T."/>
            <person name="Huo Q."/>
            <person name="Li W."/>
            <person name="Guo W."/>
            <person name="Chen H."/>
            <person name="Zhou L."/>
            <person name="Ni X."/>
            <person name="Tian J."/>
            <person name="Zhou Y."/>
            <person name="Sheng Y."/>
            <person name="Liu T."/>
            <person name="Pan Y."/>
            <person name="Xia L."/>
            <person name="Li J."/>
            <person name="Zhao F."/>
            <person name="Cao W."/>
        </authorList>
    </citation>
    <scope>NUCLEOTIDE SEQUENCE</scope>
    <source>
        <strain evidence="1">Hyas-2018</strain>
    </source>
</reference>
<protein>
    <submittedName>
        <fullName evidence="1">Uncharacterized protein</fullName>
    </submittedName>
</protein>
<keyword evidence="2" id="KW-1185">Reference proteome</keyword>
<dbReference type="Proteomes" id="UP000821845">
    <property type="component" value="Chromosome 11"/>
</dbReference>
<sequence length="83" mass="9478">MRTHVAPSIALEMLPRRKTRVGSEERRDARGVLKRDLRSNVHAYRRAGGRRSARHSSGDPLQKTPSDESRPYSNAHDEEAEKE</sequence>
<proteinExistence type="predicted"/>
<dbReference type="EMBL" id="CM023491">
    <property type="protein sequence ID" value="KAH6940834.1"/>
    <property type="molecule type" value="Genomic_DNA"/>
</dbReference>
<name>A0ACB7T4B9_HYAAI</name>
<accession>A0ACB7T4B9</accession>
<gene>
    <name evidence="1" type="ORF">HPB50_008512</name>
</gene>
<evidence type="ECO:0000313" key="1">
    <source>
        <dbReference type="EMBL" id="KAH6940834.1"/>
    </source>
</evidence>